<accession>X1FNS1</accession>
<comment type="caution">
    <text evidence="1">The sequence shown here is derived from an EMBL/GenBank/DDBJ whole genome shotgun (WGS) entry which is preliminary data.</text>
</comment>
<sequence>MGNKSTHFNGKDKVIGCGFSPGGKSFFRREVIKTVVKLDSAKLPGIKLQPSRFG</sequence>
<gene>
    <name evidence="1" type="ORF">S03H2_03677</name>
</gene>
<dbReference type="AlphaFoldDB" id="X1FNS1"/>
<dbReference type="EMBL" id="BARU01001382">
    <property type="protein sequence ID" value="GAH30989.1"/>
    <property type="molecule type" value="Genomic_DNA"/>
</dbReference>
<reference evidence="1" key="1">
    <citation type="journal article" date="2014" name="Front. Microbiol.">
        <title>High frequency of phylogenetically diverse reductive dehalogenase-homologous genes in deep subseafloor sedimentary metagenomes.</title>
        <authorList>
            <person name="Kawai M."/>
            <person name="Futagami T."/>
            <person name="Toyoda A."/>
            <person name="Takaki Y."/>
            <person name="Nishi S."/>
            <person name="Hori S."/>
            <person name="Arai W."/>
            <person name="Tsubouchi T."/>
            <person name="Morono Y."/>
            <person name="Uchiyama I."/>
            <person name="Ito T."/>
            <person name="Fujiyama A."/>
            <person name="Inagaki F."/>
            <person name="Takami H."/>
        </authorList>
    </citation>
    <scope>NUCLEOTIDE SEQUENCE</scope>
    <source>
        <strain evidence="1">Expedition CK06-06</strain>
    </source>
</reference>
<name>X1FNS1_9ZZZZ</name>
<evidence type="ECO:0000313" key="1">
    <source>
        <dbReference type="EMBL" id="GAH30989.1"/>
    </source>
</evidence>
<proteinExistence type="predicted"/>
<organism evidence="1">
    <name type="scientific">marine sediment metagenome</name>
    <dbReference type="NCBI Taxonomy" id="412755"/>
    <lineage>
        <taxon>unclassified sequences</taxon>
        <taxon>metagenomes</taxon>
        <taxon>ecological metagenomes</taxon>
    </lineage>
</organism>
<protein>
    <submittedName>
        <fullName evidence="1">Uncharacterized protein</fullName>
    </submittedName>
</protein>